<dbReference type="RefSeq" id="WP_113825668.1">
    <property type="nucleotide sequence ID" value="NZ_QOCE01000048.1"/>
</dbReference>
<accession>A0A366WNM1</accession>
<proteinExistence type="predicted"/>
<organism evidence="1 2">
    <name type="scientific">Phaeobacter gallaeciensis</name>
    <dbReference type="NCBI Taxonomy" id="60890"/>
    <lineage>
        <taxon>Bacteria</taxon>
        <taxon>Pseudomonadati</taxon>
        <taxon>Pseudomonadota</taxon>
        <taxon>Alphaproteobacteria</taxon>
        <taxon>Rhodobacterales</taxon>
        <taxon>Roseobacteraceae</taxon>
        <taxon>Phaeobacter</taxon>
    </lineage>
</organism>
<sequence length="116" mass="12975">MSTYISQDIRDALDAARLTNMKKISRLRVVTPDGEYPVLRSWRGGFSVETEQTPRLRGLVDIYDGLEHLYQCLVVVSEEDGGETSYEFKRSTLATAEAPADFYRDPMAPVALIGEG</sequence>
<dbReference type="AlphaFoldDB" id="A0A366WNM1"/>
<evidence type="ECO:0000313" key="2">
    <source>
        <dbReference type="Proteomes" id="UP000252706"/>
    </source>
</evidence>
<evidence type="ECO:0000313" key="1">
    <source>
        <dbReference type="EMBL" id="RBW50461.1"/>
    </source>
</evidence>
<dbReference type="OrthoDB" id="7658488at2"/>
<dbReference type="Proteomes" id="UP000252706">
    <property type="component" value="Unassembled WGS sequence"/>
</dbReference>
<dbReference type="EMBL" id="QOCE01000048">
    <property type="protein sequence ID" value="RBW50461.1"/>
    <property type="molecule type" value="Genomic_DNA"/>
</dbReference>
<protein>
    <submittedName>
        <fullName evidence="1">Uncharacterized protein</fullName>
    </submittedName>
</protein>
<reference evidence="1 2" key="1">
    <citation type="submission" date="2018-07" db="EMBL/GenBank/DDBJ databases">
        <title>Modular assembly of carbohydrate-degrading microbial communities in the ocean.</title>
        <authorList>
            <person name="Enke T.N."/>
            <person name="Datta M.S."/>
            <person name="Schwartzman J.A."/>
            <person name="Cermak N."/>
            <person name="Schmitz D.A."/>
            <person name="Barrere J."/>
            <person name="Cordero O.X."/>
        </authorList>
    </citation>
    <scope>NUCLEOTIDE SEQUENCE [LARGE SCALE GENOMIC DNA]</scope>
    <source>
        <strain evidence="1 2">C3M10</strain>
    </source>
</reference>
<name>A0A366WNM1_9RHOB</name>
<comment type="caution">
    <text evidence="1">The sequence shown here is derived from an EMBL/GenBank/DDBJ whole genome shotgun (WGS) entry which is preliminary data.</text>
</comment>
<gene>
    <name evidence="1" type="ORF">DS909_21630</name>
</gene>